<feature type="domain" description="DUF676" evidence="3">
    <location>
        <begin position="1025"/>
        <end position="1218"/>
    </location>
</feature>
<name>A0A8C8ALJ5_9STRI</name>
<feature type="region of interest" description="Disordered" evidence="2">
    <location>
        <begin position="840"/>
        <end position="887"/>
    </location>
</feature>
<keyword evidence="5" id="KW-1185">Reference proteome</keyword>
<comment type="similarity">
    <text evidence="1">Belongs to the FAM135 family.</text>
</comment>
<dbReference type="PANTHER" id="PTHR12482">
    <property type="entry name" value="LIPASE ROG1-RELATED-RELATED"/>
    <property type="match status" value="1"/>
</dbReference>
<reference evidence="4" key="2">
    <citation type="submission" date="2025-09" db="UniProtKB">
        <authorList>
            <consortium name="Ensembl"/>
        </authorList>
    </citation>
    <scope>IDENTIFICATION</scope>
</reference>
<dbReference type="FunFam" id="3.40.50.1820:FF:000004">
    <property type="entry name" value="Protein FAM135A isoform a"/>
    <property type="match status" value="1"/>
</dbReference>
<evidence type="ECO:0000259" key="3">
    <source>
        <dbReference type="Pfam" id="PF05057"/>
    </source>
</evidence>
<evidence type="ECO:0000256" key="2">
    <source>
        <dbReference type="SAM" id="MobiDB-lite"/>
    </source>
</evidence>
<reference evidence="4" key="1">
    <citation type="submission" date="2025-08" db="UniProtKB">
        <authorList>
            <consortium name="Ensembl"/>
        </authorList>
    </citation>
    <scope>IDENTIFICATION</scope>
</reference>
<organism evidence="4 5">
    <name type="scientific">Otus sunia</name>
    <name type="common">Oriental scops-owl</name>
    <dbReference type="NCBI Taxonomy" id="257818"/>
    <lineage>
        <taxon>Eukaryota</taxon>
        <taxon>Metazoa</taxon>
        <taxon>Chordata</taxon>
        <taxon>Craniata</taxon>
        <taxon>Vertebrata</taxon>
        <taxon>Euteleostomi</taxon>
        <taxon>Archelosauria</taxon>
        <taxon>Archosauria</taxon>
        <taxon>Dinosauria</taxon>
        <taxon>Saurischia</taxon>
        <taxon>Theropoda</taxon>
        <taxon>Coelurosauria</taxon>
        <taxon>Aves</taxon>
        <taxon>Neognathae</taxon>
        <taxon>Neoaves</taxon>
        <taxon>Telluraves</taxon>
        <taxon>Strigiformes</taxon>
        <taxon>Strigidae</taxon>
        <taxon>Otus</taxon>
    </lineage>
</organism>
<sequence>MSEVQGTVEFSVELHKFHNVDLFQRGYYQIRAGLKIPSRIPHRLFATIAGQTGDSSLCSACVHENNIYSRIFQILYRNEEIILNESMNFRVHLLLDGERVEDALTEADFQLKLDLHFTDSEQQLRDVPAIPMISSRTLCLHFHPRRGLHHHVPVMFDYFHLSVISVTVHASLVALHQPLISFARPGKGSWLGKGNLEAGPDQSSMSLENLVFGAGYCKPTSSEGSFYVPSENCMQHAYKWHKDLCLLLLNAQRGLHMYYTLIMKEIPDLPQLKLEELSVEETLSQLCMELQLLSNPEKIAEQISKDLAWLCSHLLALWTQFLEVATLHPEVTAYLTQEHHMLRVRRFSEAFFYTEHQKPAVLTFQEGLIQSHGQISTEIRNSEYFTSMPPLPAECLDIDGDWNTLPVIFEDRYMDIPCKGDLEVFPEFEIPATIKEGQRKPENIFVSSKETTSDSEPGNTECTSEDFKTPEEMLLKDNRLVADVTYGDNKPSNKDSHKSEPVLIVSAQYECGACGSDDLKARTEIHKIDESSRPENNFTSSELALNELTSLEKTGDPDSKVLLPVLKALPTHSFEVKLFTKEQRGEECEEFTLMSGVIKRSSSIISDSGIESEPSSVAWSDARSRALELPSDREILHHLVRRHAIHRNSLEGGHTESNTSLPSGIQASLTSISSLPFEEEEREVELTKLTKSVSAPQISSPEEPAEEVDISKHSEATLGDSGGNLKSCTETEGGDGKLIMDFSECQARPPICPKQLQDNVSECQSLDRDGECTLKTPRAYNYLDKNIDKFDTCIEDPTDKLKPDSLKLQQGFYSNRISGEEDFSQSIKLVPDFCYPVPPPSETSTEFGSMQGECGSSLADESPLNDSPASADPSTGSYQAEYPQEPNSQEHKLVANGTSFHLATTEGVALESRKAVDVVNLSVSCTATCLPFSSVLKETPAMVGFSAKQAAFPITHQPLGSFGVVSSNSNEMDEETNERMLNFYQAKEKFKKEMKIEGFLYSDLSVLASDIPYFPPEEEEENLEDGIHLVVCVHGLDGNSADLRLVKTFIELGLPGGKLDFLMSERNQTDTFADFDTMTDRLLDEIIQHIQLYNLSISRISFIGHSLGNVIIRSVLTRPRFRYYLNKLHTFLSLSGPHLGTLYNNSTLVSTGLWLMQKLKKSGSLLQLTFRDNADLRKCFLYQLSQKTGLQYFKNVVLVASPQDRYVPFHSARIEMCKNALKDRHTGPVYAEMINNLLQPLIGAKDCTLIRHNVFHALPNTANTLIGRAAHIAVLDSELFLEKFFLVAGLNYFK</sequence>
<feature type="compositionally biased region" description="Polar residues" evidence="2">
    <location>
        <begin position="448"/>
        <end position="462"/>
    </location>
</feature>
<feature type="compositionally biased region" description="Polar residues" evidence="2">
    <location>
        <begin position="864"/>
        <end position="878"/>
    </location>
</feature>
<dbReference type="Ensembl" id="ENSOSUT00000007822.1">
    <property type="protein sequence ID" value="ENSOSUP00000007524.1"/>
    <property type="gene ID" value="ENSOSUG00000005547.1"/>
</dbReference>
<dbReference type="InterPro" id="IPR029058">
    <property type="entry name" value="AB_hydrolase_fold"/>
</dbReference>
<evidence type="ECO:0000313" key="5">
    <source>
        <dbReference type="Proteomes" id="UP000694552"/>
    </source>
</evidence>
<feature type="region of interest" description="Disordered" evidence="2">
    <location>
        <begin position="686"/>
        <end position="710"/>
    </location>
</feature>
<accession>A0A8C8ALJ5</accession>
<feature type="region of interest" description="Disordered" evidence="2">
    <location>
        <begin position="448"/>
        <end position="467"/>
    </location>
</feature>
<dbReference type="Gene3D" id="3.40.50.1820">
    <property type="entry name" value="alpha/beta hydrolase"/>
    <property type="match status" value="1"/>
</dbReference>
<proteinExistence type="inferred from homology"/>
<dbReference type="InterPro" id="IPR022122">
    <property type="entry name" value="DUF3657"/>
</dbReference>
<dbReference type="PANTHER" id="PTHR12482:SF3">
    <property type="entry name" value="PROTEIN FAM135B"/>
    <property type="match status" value="1"/>
</dbReference>
<evidence type="ECO:0000313" key="4">
    <source>
        <dbReference type="Ensembl" id="ENSOSUP00000007524.1"/>
    </source>
</evidence>
<protein>
    <submittedName>
        <fullName evidence="4">Family with sequence similarity 135 member B</fullName>
    </submittedName>
</protein>
<dbReference type="Pfam" id="PF12394">
    <property type="entry name" value="DUF3657"/>
    <property type="match status" value="1"/>
</dbReference>
<dbReference type="InterPro" id="IPR007751">
    <property type="entry name" value="DUF676_lipase-like"/>
</dbReference>
<dbReference type="Proteomes" id="UP000694552">
    <property type="component" value="Unplaced"/>
</dbReference>
<feature type="compositionally biased region" description="Polar residues" evidence="2">
    <location>
        <begin position="689"/>
        <end position="700"/>
    </location>
</feature>
<dbReference type="InterPro" id="IPR044294">
    <property type="entry name" value="Lipase-like"/>
</dbReference>
<dbReference type="SUPFAM" id="SSF53474">
    <property type="entry name" value="alpha/beta-Hydrolases"/>
    <property type="match status" value="1"/>
</dbReference>
<dbReference type="Pfam" id="PF05057">
    <property type="entry name" value="DUF676"/>
    <property type="match status" value="1"/>
</dbReference>
<evidence type="ECO:0000256" key="1">
    <source>
        <dbReference type="ARBA" id="ARBA00007949"/>
    </source>
</evidence>